<keyword evidence="2" id="KW-0812">Transmembrane</keyword>
<evidence type="ECO:0000256" key="1">
    <source>
        <dbReference type="SAM" id="MobiDB-lite"/>
    </source>
</evidence>
<dbReference type="Proteomes" id="UP000182985">
    <property type="component" value="Unassembled WGS sequence"/>
</dbReference>
<dbReference type="AlphaFoldDB" id="A0A1J6HM77"/>
<feature type="region of interest" description="Disordered" evidence="1">
    <location>
        <begin position="87"/>
        <end position="114"/>
    </location>
</feature>
<feature type="region of interest" description="Disordered" evidence="1">
    <location>
        <begin position="27"/>
        <end position="46"/>
    </location>
</feature>
<keyword evidence="2" id="KW-1133">Transmembrane helix</keyword>
<reference evidence="3 4" key="1">
    <citation type="submission" date="2016-10" db="EMBL/GenBank/DDBJ databases">
        <title>The Draft Genome Sequence of the Potato Rhizosphere Bacteria Ochrobactrum sp. IPA7.2.</title>
        <authorList>
            <person name="Gogoleva N.E."/>
            <person name="Khlopko Y.A."/>
            <person name="Burygin G.L."/>
            <person name="Plotnikov A.O."/>
        </authorList>
    </citation>
    <scope>NUCLEOTIDE SEQUENCE [LARGE SCALE GENOMIC DNA]</scope>
    <source>
        <strain evidence="3 4">IPA7.2</strain>
    </source>
</reference>
<evidence type="ECO:0000313" key="4">
    <source>
        <dbReference type="Proteomes" id="UP000182985"/>
    </source>
</evidence>
<keyword evidence="4" id="KW-1185">Reference proteome</keyword>
<protein>
    <submittedName>
        <fullName evidence="3">Lipopolysaccharide biosynthesis protein</fullName>
    </submittedName>
</protein>
<sequence length="566" mass="61148">MVERDGERRRATVRPLLAYAPEFLEPVPFARETADSDEDREHQRRREELLRRKQDLIDAEESERIDPKADMQGRMNAVREALQANLDGASIKTEPTPETSLPPVTKPESQPVQAPRRRRRFGLLAGFTLLGGIIGTTYALLEPPQYGATASLQVFPPGRRSEIASNVVLERAAQMARIERAVDLGAPSFLEELRFRLTRLLPEDQQSPALAGHKKMSGAQLLRQRLDFTQALDSGTVNVEATADRPETAALLANAVAQAFRDHLQGGEELNGSAGDLPARLQSLEADAEAAQQAATAFRVSRDFGDDDNKAALQREFADSKAETARIAAEANSLNDVTAESLAGKGVPESMRSGALGALVERYRAAGQGADANQIEAEIDKEISSQRSVLQADLKNAVEREQKAAAAIAGFGSTPATDEDKAHLQMLERDVAAKQALFEDLQMRAARGEPASAGSAATVRIVTPAMAEPSPRTLSPQGFIALGLLGGFLLGLLAMMLAGRKPRSSVRSEVEPDEVLEPYGETRLAAVIREANARWEAENEGINSTTENAALGRAIDDVRSSRVAKS</sequence>
<dbReference type="OrthoDB" id="8437379at2"/>
<comment type="caution">
    <text evidence="3">The sequence shown here is derived from an EMBL/GenBank/DDBJ whole genome shotgun (WGS) entry which is preliminary data.</text>
</comment>
<organism evidence="3 4">
    <name type="scientific">Brucella cytisi</name>
    <dbReference type="NCBI Taxonomy" id="407152"/>
    <lineage>
        <taxon>Bacteria</taxon>
        <taxon>Pseudomonadati</taxon>
        <taxon>Pseudomonadota</taxon>
        <taxon>Alphaproteobacteria</taxon>
        <taxon>Hyphomicrobiales</taxon>
        <taxon>Brucellaceae</taxon>
        <taxon>Brucella/Ochrobactrum group</taxon>
        <taxon>Brucella</taxon>
    </lineage>
</organism>
<accession>A0A1J6HM77</accession>
<gene>
    <name evidence="3" type="ORF">BLA27_08010</name>
</gene>
<dbReference type="PANTHER" id="PTHR32309:SF31">
    <property type="entry name" value="CAPSULAR EXOPOLYSACCHARIDE FAMILY"/>
    <property type="match status" value="1"/>
</dbReference>
<dbReference type="EMBL" id="MOEC01000006">
    <property type="protein sequence ID" value="OIS94028.1"/>
    <property type="molecule type" value="Genomic_DNA"/>
</dbReference>
<keyword evidence="2" id="KW-0472">Membrane</keyword>
<feature type="transmembrane region" description="Helical" evidence="2">
    <location>
        <begin position="121"/>
        <end position="141"/>
    </location>
</feature>
<dbReference type="RefSeq" id="WP_071631267.1">
    <property type="nucleotide sequence ID" value="NZ_JBCAUP010000023.1"/>
</dbReference>
<dbReference type="PANTHER" id="PTHR32309">
    <property type="entry name" value="TYROSINE-PROTEIN KINASE"/>
    <property type="match status" value="1"/>
</dbReference>
<name>A0A1J6HM77_9HYPH</name>
<evidence type="ECO:0000313" key="3">
    <source>
        <dbReference type="EMBL" id="OIS94028.1"/>
    </source>
</evidence>
<feature type="transmembrane region" description="Helical" evidence="2">
    <location>
        <begin position="479"/>
        <end position="498"/>
    </location>
</feature>
<dbReference type="InterPro" id="IPR050445">
    <property type="entry name" value="Bact_polysacc_biosynth/exp"/>
</dbReference>
<proteinExistence type="predicted"/>
<evidence type="ECO:0000256" key="2">
    <source>
        <dbReference type="SAM" id="Phobius"/>
    </source>
</evidence>